<evidence type="ECO:0000313" key="1">
    <source>
        <dbReference type="EMBL" id="KJU87686.1"/>
    </source>
</evidence>
<evidence type="ECO:0000313" key="2">
    <source>
        <dbReference type="Proteomes" id="UP000033423"/>
    </source>
</evidence>
<dbReference type="Proteomes" id="UP000033423">
    <property type="component" value="Unassembled WGS sequence"/>
</dbReference>
<comment type="caution">
    <text evidence="1">The sequence shown here is derived from an EMBL/GenBank/DDBJ whole genome shotgun (WGS) entry which is preliminary data.</text>
</comment>
<organism evidence="1 2">
    <name type="scientific">Candidatus Magnetobacterium bavaricum</name>
    <dbReference type="NCBI Taxonomy" id="29290"/>
    <lineage>
        <taxon>Bacteria</taxon>
        <taxon>Pseudomonadati</taxon>
        <taxon>Nitrospirota</taxon>
        <taxon>Thermodesulfovibrionia</taxon>
        <taxon>Thermodesulfovibrionales</taxon>
        <taxon>Candidatus Magnetobacteriaceae</taxon>
        <taxon>Candidatus Magnetobacterium</taxon>
    </lineage>
</organism>
<accession>A0A0F3H0J5</accession>
<feature type="non-terminal residue" evidence="1">
    <location>
        <position position="73"/>
    </location>
</feature>
<dbReference type="EMBL" id="LACI01000055">
    <property type="protein sequence ID" value="KJU87686.1"/>
    <property type="molecule type" value="Genomic_DNA"/>
</dbReference>
<name>A0A0F3H0J5_9BACT</name>
<reference evidence="1 2" key="1">
    <citation type="submission" date="2015-02" db="EMBL/GenBank/DDBJ databases">
        <title>Single-cell genomics of uncultivated deep-branching MTB reveals a conserved set of magnetosome genes.</title>
        <authorList>
            <person name="Kolinko S."/>
            <person name="Richter M."/>
            <person name="Glockner F.O."/>
            <person name="Brachmann A."/>
            <person name="Schuler D."/>
        </authorList>
    </citation>
    <scope>NUCLEOTIDE SEQUENCE [LARGE SCALE GENOMIC DNA]</scope>
    <source>
        <strain evidence="1">TM-1</strain>
    </source>
</reference>
<gene>
    <name evidence="1" type="ORF">MBAV_000121</name>
</gene>
<keyword evidence="2" id="KW-1185">Reference proteome</keyword>
<proteinExistence type="predicted"/>
<protein>
    <submittedName>
        <fullName evidence="1">Uncharacterized protein</fullName>
    </submittedName>
</protein>
<dbReference type="AlphaFoldDB" id="A0A0F3H0J5"/>
<sequence length="73" mass="7926">MATTTTLTKGSVSVEFKLSCADTGADKGIKVEADDALNPDCLKYGELFHFKVYSWGLPRGFTIYTSDNSISIV</sequence>